<gene>
    <name evidence="1" type="ORF">IQ230_02505</name>
</gene>
<protein>
    <submittedName>
        <fullName evidence="1">Cupin</fullName>
    </submittedName>
</protein>
<accession>A0ABR9ULT7</accession>
<evidence type="ECO:0000313" key="2">
    <source>
        <dbReference type="Proteomes" id="UP000651156"/>
    </source>
</evidence>
<proteinExistence type="predicted"/>
<organism evidence="1 2">
    <name type="scientific">Gloeocapsopsis crepidinum LEGE 06123</name>
    <dbReference type="NCBI Taxonomy" id="588587"/>
    <lineage>
        <taxon>Bacteria</taxon>
        <taxon>Bacillati</taxon>
        <taxon>Cyanobacteriota</taxon>
        <taxon>Cyanophyceae</taxon>
        <taxon>Oscillatoriophycideae</taxon>
        <taxon>Chroococcales</taxon>
        <taxon>Chroococcaceae</taxon>
        <taxon>Gloeocapsopsis</taxon>
    </lineage>
</organism>
<reference evidence="1 2" key="1">
    <citation type="submission" date="2020-10" db="EMBL/GenBank/DDBJ databases">
        <authorList>
            <person name="Castelo-Branco R."/>
            <person name="Eusebio N."/>
            <person name="Adriana R."/>
            <person name="Vieira A."/>
            <person name="Brugerolle De Fraissinette N."/>
            <person name="Rezende De Castro R."/>
            <person name="Schneider M.P."/>
            <person name="Vasconcelos V."/>
            <person name="Leao P.N."/>
        </authorList>
    </citation>
    <scope>NUCLEOTIDE SEQUENCE [LARGE SCALE GENOMIC DNA]</scope>
    <source>
        <strain evidence="1 2">LEGE 06123</strain>
    </source>
</reference>
<keyword evidence="2" id="KW-1185">Reference proteome</keyword>
<sequence>MSLVRGVEIHPLSAIKGGMTEFYTPQSSHETMLVQIPPNTIDDLFVHKTQTDQLLVVKGSFVLVVLVNRRYQYIPLSDRKPTVVKIPPGVLHGAINLSSEPCVLVNAVLRHRPSSEKDYKPHQPPFPYDLELAKAVLKFDPQININKAIA</sequence>
<dbReference type="Proteomes" id="UP000651156">
    <property type="component" value="Unassembled WGS sequence"/>
</dbReference>
<evidence type="ECO:0000313" key="1">
    <source>
        <dbReference type="EMBL" id="MBE9189257.1"/>
    </source>
</evidence>
<dbReference type="Gene3D" id="2.60.120.10">
    <property type="entry name" value="Jelly Rolls"/>
    <property type="match status" value="1"/>
</dbReference>
<name>A0ABR9ULT7_9CHRO</name>
<dbReference type="EMBL" id="JADEWN010000004">
    <property type="protein sequence ID" value="MBE9189257.1"/>
    <property type="molecule type" value="Genomic_DNA"/>
</dbReference>
<dbReference type="SUPFAM" id="SSF51182">
    <property type="entry name" value="RmlC-like cupins"/>
    <property type="match status" value="1"/>
</dbReference>
<dbReference type="InterPro" id="IPR011051">
    <property type="entry name" value="RmlC_Cupin_sf"/>
</dbReference>
<dbReference type="RefSeq" id="WP_193930590.1">
    <property type="nucleotide sequence ID" value="NZ_CAWPMZ010000085.1"/>
</dbReference>
<dbReference type="InterPro" id="IPR014710">
    <property type="entry name" value="RmlC-like_jellyroll"/>
</dbReference>
<comment type="caution">
    <text evidence="1">The sequence shown here is derived from an EMBL/GenBank/DDBJ whole genome shotgun (WGS) entry which is preliminary data.</text>
</comment>